<proteinExistence type="predicted"/>
<dbReference type="InterPro" id="IPR005467">
    <property type="entry name" value="His_kinase_dom"/>
</dbReference>
<dbReference type="GO" id="GO:0000155">
    <property type="term" value="F:phosphorelay sensor kinase activity"/>
    <property type="evidence" value="ECO:0007669"/>
    <property type="project" value="InterPro"/>
</dbReference>
<protein>
    <recommendedName>
        <fullName evidence="2">histidine kinase</fullName>
        <ecNumber evidence="2">2.7.13.3</ecNumber>
    </recommendedName>
</protein>
<evidence type="ECO:0000256" key="2">
    <source>
        <dbReference type="ARBA" id="ARBA00012438"/>
    </source>
</evidence>
<evidence type="ECO:0000256" key="1">
    <source>
        <dbReference type="ARBA" id="ARBA00000085"/>
    </source>
</evidence>
<dbReference type="PROSITE" id="PS50109">
    <property type="entry name" value="HIS_KIN"/>
    <property type="match status" value="1"/>
</dbReference>
<feature type="domain" description="Histidine kinase" evidence="7">
    <location>
        <begin position="239"/>
        <end position="429"/>
    </location>
</feature>
<dbReference type="CDD" id="cd00082">
    <property type="entry name" value="HisKA"/>
    <property type="match status" value="1"/>
</dbReference>
<dbReference type="InterPro" id="IPR050428">
    <property type="entry name" value="TCS_sensor_his_kinase"/>
</dbReference>
<feature type="transmembrane region" description="Helical" evidence="6">
    <location>
        <begin position="12"/>
        <end position="36"/>
    </location>
</feature>
<reference evidence="8 9" key="1">
    <citation type="submission" date="2018-11" db="EMBL/GenBank/DDBJ databases">
        <title>Photobacterium sp. BEI247 sp. nov., a marine bacterium isolated from Yongle Blue Hole in the South China Sea.</title>
        <authorList>
            <person name="Wang X."/>
        </authorList>
    </citation>
    <scope>NUCLEOTIDE SEQUENCE [LARGE SCALE GENOMIC DNA]</scope>
    <source>
        <strain evidence="9">BEI247</strain>
    </source>
</reference>
<dbReference type="PANTHER" id="PTHR45436">
    <property type="entry name" value="SENSOR HISTIDINE KINASE YKOH"/>
    <property type="match status" value="1"/>
</dbReference>
<comment type="caution">
    <text evidence="8">The sequence shown here is derived from an EMBL/GenBank/DDBJ whole genome shotgun (WGS) entry which is preliminary data.</text>
</comment>
<name>A0A3S3RG98_9GAMM</name>
<accession>A0A3S3RG98</accession>
<dbReference type="GO" id="GO:0005886">
    <property type="term" value="C:plasma membrane"/>
    <property type="evidence" value="ECO:0007669"/>
    <property type="project" value="TreeGrafter"/>
</dbReference>
<evidence type="ECO:0000256" key="6">
    <source>
        <dbReference type="SAM" id="Phobius"/>
    </source>
</evidence>
<dbReference type="PANTHER" id="PTHR45436:SF5">
    <property type="entry name" value="SENSOR HISTIDINE KINASE TRCS"/>
    <property type="match status" value="1"/>
</dbReference>
<gene>
    <name evidence="8" type="ORF">EDI28_15670</name>
</gene>
<keyword evidence="5 8" id="KW-0418">Kinase</keyword>
<keyword evidence="9" id="KW-1185">Reference proteome</keyword>
<feature type="transmembrane region" description="Helical" evidence="6">
    <location>
        <begin position="156"/>
        <end position="177"/>
    </location>
</feature>
<dbReference type="Proteomes" id="UP000287563">
    <property type="component" value="Unassembled WGS sequence"/>
</dbReference>
<dbReference type="SUPFAM" id="SSF55874">
    <property type="entry name" value="ATPase domain of HSP90 chaperone/DNA topoisomerase II/histidine kinase"/>
    <property type="match status" value="1"/>
</dbReference>
<dbReference type="EC" id="2.7.13.3" evidence="2"/>
<dbReference type="EMBL" id="RJLM01000006">
    <property type="protein sequence ID" value="RWX54540.1"/>
    <property type="molecule type" value="Genomic_DNA"/>
</dbReference>
<keyword evidence="6" id="KW-0812">Transmembrane</keyword>
<dbReference type="InterPro" id="IPR036097">
    <property type="entry name" value="HisK_dim/P_sf"/>
</dbReference>
<evidence type="ECO:0000256" key="3">
    <source>
        <dbReference type="ARBA" id="ARBA00022553"/>
    </source>
</evidence>
<evidence type="ECO:0000256" key="4">
    <source>
        <dbReference type="ARBA" id="ARBA00022679"/>
    </source>
</evidence>
<organism evidence="8 9">
    <name type="scientific">Photobacterium chitinilyticum</name>
    <dbReference type="NCBI Taxonomy" id="2485123"/>
    <lineage>
        <taxon>Bacteria</taxon>
        <taxon>Pseudomonadati</taxon>
        <taxon>Pseudomonadota</taxon>
        <taxon>Gammaproteobacteria</taxon>
        <taxon>Vibrionales</taxon>
        <taxon>Vibrionaceae</taxon>
        <taxon>Photobacterium</taxon>
    </lineage>
</organism>
<evidence type="ECO:0000259" key="7">
    <source>
        <dbReference type="PROSITE" id="PS50109"/>
    </source>
</evidence>
<dbReference type="RefSeq" id="WP_128784809.1">
    <property type="nucleotide sequence ID" value="NZ_RJLM01000006.1"/>
</dbReference>
<evidence type="ECO:0000313" key="8">
    <source>
        <dbReference type="EMBL" id="RWX54540.1"/>
    </source>
</evidence>
<dbReference type="InterPro" id="IPR003661">
    <property type="entry name" value="HisK_dim/P_dom"/>
</dbReference>
<dbReference type="Pfam" id="PF00512">
    <property type="entry name" value="HisKA"/>
    <property type="match status" value="1"/>
</dbReference>
<dbReference type="SUPFAM" id="SSF47384">
    <property type="entry name" value="Homodimeric domain of signal transducing histidine kinase"/>
    <property type="match status" value="1"/>
</dbReference>
<keyword evidence="6" id="KW-1133">Transmembrane helix</keyword>
<dbReference type="InterPro" id="IPR036890">
    <property type="entry name" value="HATPase_C_sf"/>
</dbReference>
<keyword evidence="6" id="KW-0472">Membrane</keyword>
<comment type="catalytic activity">
    <reaction evidence="1">
        <text>ATP + protein L-histidine = ADP + protein N-phospho-L-histidine.</text>
        <dbReference type="EC" id="2.7.13.3"/>
    </reaction>
</comment>
<dbReference type="AlphaFoldDB" id="A0A3S3RG98"/>
<keyword evidence="4" id="KW-0808">Transferase</keyword>
<dbReference type="Gene3D" id="3.30.565.10">
    <property type="entry name" value="Histidine kinase-like ATPase, C-terminal domain"/>
    <property type="match status" value="1"/>
</dbReference>
<dbReference type="SMART" id="SM00388">
    <property type="entry name" value="HisKA"/>
    <property type="match status" value="1"/>
</dbReference>
<evidence type="ECO:0000256" key="5">
    <source>
        <dbReference type="ARBA" id="ARBA00022777"/>
    </source>
</evidence>
<dbReference type="Gene3D" id="1.10.287.130">
    <property type="match status" value="1"/>
</dbReference>
<sequence>MTLAKKFSVSNNLTSYFFGIALITVIVYTELLVQYFENGIESSAELRLLTETRSFANAYEQDKTAPLPSSYVMTFYFDELPKLVMQQSDILKGVDLNVGDFLFIMGDEVVPKLLEDEFVLVLHHGKLHDGRSLYAIAKYDFNLLADHETERWDEDFLFILYIGVGYLVLILMALWFYSYRVGKKSGALVDWAEQVSTDNLGSERPDFQFNEYNRVATCLEQSLKRNAALMEREKKFLSHASHELRTPIAIIRANMEILERMDIPELALSPLSRVERANTNMQLITETLLWLGRKNDIAPAEYQVNITYLLKQLIDDHTYLIQGESVEVIHDYDVAPVEVLPATPLMIILNNLIRNAFQYTHKGWIRVTYQCGRIIVENYDTDIVNDREVVSFGLGLELTQKVCSRLHWELDIIYSDGGVKAALQLPVSG</sequence>
<dbReference type="OrthoDB" id="9121563at2"/>
<evidence type="ECO:0000313" key="9">
    <source>
        <dbReference type="Proteomes" id="UP000287563"/>
    </source>
</evidence>
<keyword evidence="3" id="KW-0597">Phosphoprotein</keyword>